<proteinExistence type="predicted"/>
<dbReference type="GO" id="GO:0008932">
    <property type="term" value="F:lytic endotransglycosylase activity"/>
    <property type="evidence" value="ECO:0007669"/>
    <property type="project" value="TreeGrafter"/>
</dbReference>
<dbReference type="EMBL" id="FNUK01000001">
    <property type="protein sequence ID" value="SEF38695.1"/>
    <property type="molecule type" value="Genomic_DNA"/>
</dbReference>
<reference evidence="3" key="1">
    <citation type="submission" date="2016-10" db="EMBL/GenBank/DDBJ databases">
        <authorList>
            <person name="Varghese N."/>
            <person name="Submissions S."/>
        </authorList>
    </citation>
    <scope>NUCLEOTIDE SEQUENCE [LARGE SCALE GENOMIC DNA]</scope>
    <source>
        <strain evidence="3">DSM 5463</strain>
    </source>
</reference>
<dbReference type="InterPro" id="IPR036779">
    <property type="entry name" value="LysM_dom_sf"/>
</dbReference>
<dbReference type="OrthoDB" id="9779340at2"/>
<evidence type="ECO:0000313" key="2">
    <source>
        <dbReference type="EMBL" id="SEF38695.1"/>
    </source>
</evidence>
<dbReference type="SUPFAM" id="SSF54106">
    <property type="entry name" value="LysM domain"/>
    <property type="match status" value="1"/>
</dbReference>
<evidence type="ECO:0000259" key="1">
    <source>
        <dbReference type="PROSITE" id="PS51782"/>
    </source>
</evidence>
<dbReference type="PROSITE" id="PS51782">
    <property type="entry name" value="LYSM"/>
    <property type="match status" value="1"/>
</dbReference>
<feature type="domain" description="LysM" evidence="1">
    <location>
        <begin position="461"/>
        <end position="505"/>
    </location>
</feature>
<dbReference type="CDD" id="cd00118">
    <property type="entry name" value="LysM"/>
    <property type="match status" value="1"/>
</dbReference>
<organism evidence="2 3">
    <name type="scientific">Caloramator fervidus</name>
    <dbReference type="NCBI Taxonomy" id="29344"/>
    <lineage>
        <taxon>Bacteria</taxon>
        <taxon>Bacillati</taxon>
        <taxon>Bacillota</taxon>
        <taxon>Clostridia</taxon>
        <taxon>Eubacteriales</taxon>
        <taxon>Clostridiaceae</taxon>
        <taxon>Caloramator</taxon>
    </lineage>
</organism>
<dbReference type="Proteomes" id="UP000242850">
    <property type="component" value="Unassembled WGS sequence"/>
</dbReference>
<sequence>MAVEFVKDIINYEDFIGEGQSQTMVNGDIVISEREADVSKVLYADSDVYILNSQVVEDKVIVEGKVNFRIYYASNDLRSIFKAESVSNFTHNLQIPGVGNEDSAYVEAQVEHLDYQILTNKKIKANAVVNIKGYATRKQSAETIVDIKGQDIQMLRENLDFDEYLKEVKDGIIVKSEIDSLEEIEDIVKTDVFVYKKELQIVDDKVLLNAVAKVRILALGKDEKYLVLEQDVPFSHEIEVEDLKPNMKLDLSCKVKDVYIDVIENDQGERKKVLLEANIDVYIKVYSKRQIQSIQDAYSSDTRYEFEKSNLRCFAYFNEVYESQVLKEKIIIDDENIKDVKYVSIKPYITEVKVFEDKVSCEGVLRYALVYLNKEDALEGFEDELPFKFSLDIEGARIDMISKCYVDIETLDYEKFSDKEVDLKVSIVCHVKLYKKDNLEILKSIFEVDISDIIKNMPSLVIYTVQPHDTLWKIAKKYGTKIEDIIKLNDIENPDYIEPGMKLIIPKKTFMK</sequence>
<dbReference type="PANTHER" id="PTHR33734">
    <property type="entry name" value="LYSM DOMAIN-CONTAINING GPI-ANCHORED PROTEIN 2"/>
    <property type="match status" value="1"/>
</dbReference>
<accession>A0A1H5RK06</accession>
<evidence type="ECO:0000313" key="3">
    <source>
        <dbReference type="Proteomes" id="UP000242850"/>
    </source>
</evidence>
<dbReference type="AlphaFoldDB" id="A0A1H5RK06"/>
<dbReference type="Pfam" id="PF12673">
    <property type="entry name" value="SipL"/>
    <property type="match status" value="3"/>
</dbReference>
<dbReference type="Gene3D" id="3.10.350.10">
    <property type="entry name" value="LysM domain"/>
    <property type="match status" value="1"/>
</dbReference>
<dbReference type="PANTHER" id="PTHR33734:SF22">
    <property type="entry name" value="MEMBRANE-BOUND LYTIC MUREIN TRANSGLYCOSYLASE D"/>
    <property type="match status" value="1"/>
</dbReference>
<dbReference type="SMART" id="SM00257">
    <property type="entry name" value="LysM"/>
    <property type="match status" value="1"/>
</dbReference>
<gene>
    <name evidence="2" type="ORF">SAMN05660865_00052</name>
</gene>
<dbReference type="Pfam" id="PF01476">
    <property type="entry name" value="LysM"/>
    <property type="match status" value="1"/>
</dbReference>
<name>A0A1H5RK06_9CLOT</name>
<dbReference type="InterPro" id="IPR018392">
    <property type="entry name" value="LysM"/>
</dbReference>
<keyword evidence="3" id="KW-1185">Reference proteome</keyword>
<dbReference type="InterPro" id="IPR024300">
    <property type="entry name" value="SipL_SPOCS_dom"/>
</dbReference>
<protein>
    <recommendedName>
        <fullName evidence="1">LysM domain-containing protein</fullName>
    </recommendedName>
</protein>
<dbReference type="RefSeq" id="WP_103895087.1">
    <property type="nucleotide sequence ID" value="NZ_FNUK01000001.1"/>
</dbReference>